<dbReference type="RefSeq" id="WP_344300358.1">
    <property type="nucleotide sequence ID" value="NZ_BAAAQW010000008.1"/>
</dbReference>
<name>A0ABN3BY38_9MICC</name>
<dbReference type="InterPro" id="IPR027417">
    <property type="entry name" value="P-loop_NTPase"/>
</dbReference>
<gene>
    <name evidence="2" type="ORF">GCM10009849_27860</name>
</gene>
<evidence type="ECO:0000313" key="2">
    <source>
        <dbReference type="EMBL" id="GAA2201842.1"/>
    </source>
</evidence>
<dbReference type="PANTHER" id="PTHR43384:SF11">
    <property type="entry name" value="SEPTUM SITE DETERMINING PROTEIN"/>
    <property type="match status" value="1"/>
</dbReference>
<feature type="domain" description="Rv3660c-like CheY-like N-terminal" evidence="1">
    <location>
        <begin position="25"/>
        <end position="125"/>
    </location>
</feature>
<proteinExistence type="predicted"/>
<dbReference type="Proteomes" id="UP001500432">
    <property type="component" value="Unassembled WGS sequence"/>
</dbReference>
<comment type="caution">
    <text evidence="2">The sequence shown here is derived from an EMBL/GenBank/DDBJ whole genome shotgun (WGS) entry which is preliminary data.</text>
</comment>
<dbReference type="NCBIfam" id="TIGR03815">
    <property type="entry name" value="CpaE_hom_Actino"/>
    <property type="match status" value="1"/>
</dbReference>
<dbReference type="Pfam" id="PF26563">
    <property type="entry name" value="Rv3660c_N"/>
    <property type="match status" value="1"/>
</dbReference>
<keyword evidence="3" id="KW-1185">Reference proteome</keyword>
<accession>A0ABN3BY38</accession>
<dbReference type="InterPro" id="IPR022521">
    <property type="entry name" value="Rv3660c"/>
</dbReference>
<dbReference type="SUPFAM" id="SSF52540">
    <property type="entry name" value="P-loop containing nucleoside triphosphate hydrolases"/>
    <property type="match status" value="1"/>
</dbReference>
<evidence type="ECO:0000313" key="3">
    <source>
        <dbReference type="Proteomes" id="UP001500432"/>
    </source>
</evidence>
<dbReference type="InterPro" id="IPR059050">
    <property type="entry name" value="Rv3660c_N"/>
</dbReference>
<protein>
    <recommendedName>
        <fullName evidence="1">Rv3660c-like CheY-like N-terminal domain-containing protein</fullName>
    </recommendedName>
</protein>
<dbReference type="InterPro" id="IPR050625">
    <property type="entry name" value="ParA/MinD_ATPase"/>
</dbReference>
<dbReference type="PANTHER" id="PTHR43384">
    <property type="entry name" value="SEPTUM SITE-DETERMINING PROTEIN MIND HOMOLOG, CHLOROPLASTIC-RELATED"/>
    <property type="match status" value="1"/>
</dbReference>
<evidence type="ECO:0000259" key="1">
    <source>
        <dbReference type="Pfam" id="PF26563"/>
    </source>
</evidence>
<dbReference type="EMBL" id="BAAAQW010000008">
    <property type="protein sequence ID" value="GAA2201842.1"/>
    <property type="molecule type" value="Genomic_DNA"/>
</dbReference>
<sequence length="383" mass="39127">MDRQEQDRREPGGWVPGTAAAVCCITADERLREDCARAAAVAGAAFEAASSAGEAAALWSRADLVLVGADVTELPPQRRDAAVLVGRGSDRGLLWQRAADLGVDHVAELPEAAEWLVEFLGRRGSDRSSGSVVGVVGGCGGAGASTAAALIAGAAALDGASVLLVDGDRLAGGLEASMSERGAEGLHWPDLISASGTINPEQLRSALPRVRGVGLLSWPASPQRAARIGAAAVSGAIGAARSVFDLVVADVGRGREGLEDFAWACDRLLVVVPGRLGGALSAAQLLHELPPVPVGVLVRGRPAEGIDAEQLAEAVDCPLVGTVPHVRGIPAAAEAGRLLEFSRLRAFRRLAGSVLDGAHLPMDDGEALAVGARLASRGRRAGR</sequence>
<organism evidence="2 3">
    <name type="scientific">Sinomonas flava</name>
    <dbReference type="NCBI Taxonomy" id="496857"/>
    <lineage>
        <taxon>Bacteria</taxon>
        <taxon>Bacillati</taxon>
        <taxon>Actinomycetota</taxon>
        <taxon>Actinomycetes</taxon>
        <taxon>Micrococcales</taxon>
        <taxon>Micrococcaceae</taxon>
        <taxon>Sinomonas</taxon>
    </lineage>
</organism>
<reference evidence="2 3" key="1">
    <citation type="journal article" date="2019" name="Int. J. Syst. Evol. Microbiol.">
        <title>The Global Catalogue of Microorganisms (GCM) 10K type strain sequencing project: providing services to taxonomists for standard genome sequencing and annotation.</title>
        <authorList>
            <consortium name="The Broad Institute Genomics Platform"/>
            <consortium name="The Broad Institute Genome Sequencing Center for Infectious Disease"/>
            <person name="Wu L."/>
            <person name="Ma J."/>
        </authorList>
    </citation>
    <scope>NUCLEOTIDE SEQUENCE [LARGE SCALE GENOMIC DNA]</scope>
    <source>
        <strain evidence="2 3">JCM 16034</strain>
    </source>
</reference>
<dbReference type="Gene3D" id="3.40.50.300">
    <property type="entry name" value="P-loop containing nucleotide triphosphate hydrolases"/>
    <property type="match status" value="1"/>
</dbReference>